<name>A0A0A6D5B5_9PSED</name>
<gene>
    <name evidence="1" type="ORF">NZ35_23235</name>
</gene>
<reference evidence="1 2" key="1">
    <citation type="submission" date="2014-10" db="EMBL/GenBank/DDBJ databases">
        <title>Draft genome sequence of Pseudomonas chlororaphis EA105.</title>
        <authorList>
            <person name="McCully L.M."/>
            <person name="Bitzer A.S."/>
            <person name="Spence C."/>
            <person name="Bais H."/>
            <person name="Silby M.W."/>
        </authorList>
    </citation>
    <scope>NUCLEOTIDE SEQUENCE [LARGE SCALE GENOMIC DNA]</scope>
    <source>
        <strain evidence="1 2">EA105</strain>
    </source>
</reference>
<protein>
    <submittedName>
        <fullName evidence="1">Uncharacterized protein</fullName>
    </submittedName>
</protein>
<dbReference type="AlphaFoldDB" id="A0A0A6D5B5"/>
<accession>A0A0A6D5B5</accession>
<dbReference type="OrthoDB" id="9805247at2"/>
<evidence type="ECO:0000313" key="2">
    <source>
        <dbReference type="Proteomes" id="UP000030564"/>
    </source>
</evidence>
<dbReference type="Proteomes" id="UP000030564">
    <property type="component" value="Unassembled WGS sequence"/>
</dbReference>
<dbReference type="Pfam" id="PF06042">
    <property type="entry name" value="NTP_transf_6"/>
    <property type="match status" value="1"/>
</dbReference>
<evidence type="ECO:0000313" key="1">
    <source>
        <dbReference type="EMBL" id="KHA70943.1"/>
    </source>
</evidence>
<proteinExistence type="predicted"/>
<dbReference type="PATRIC" id="fig|587753.9.peg.3317"/>
<dbReference type="InterPro" id="IPR009267">
    <property type="entry name" value="NTP_transf_6"/>
</dbReference>
<comment type="caution">
    <text evidence="1">The sequence shown here is derived from an EMBL/GenBank/DDBJ whole genome shotgun (WGS) entry which is preliminary data.</text>
</comment>
<dbReference type="EMBL" id="JSFK01000028">
    <property type="protein sequence ID" value="KHA70943.1"/>
    <property type="molecule type" value="Genomic_DNA"/>
</dbReference>
<organism evidence="1 2">
    <name type="scientific">Pseudomonas chlororaphis</name>
    <dbReference type="NCBI Taxonomy" id="587753"/>
    <lineage>
        <taxon>Bacteria</taxon>
        <taxon>Pseudomonadati</taxon>
        <taxon>Pseudomonadota</taxon>
        <taxon>Gammaproteobacteria</taxon>
        <taxon>Pseudomonadales</taxon>
        <taxon>Pseudomonadaceae</taxon>
        <taxon>Pseudomonas</taxon>
    </lineage>
</organism>
<sequence>MPMLARDLNRPDCWIAAGFVRCLVWGHLHQRNPSARPDLAWREIWPELTFSRSDKVLGDWPRFQT</sequence>